<evidence type="ECO:0000313" key="2">
    <source>
        <dbReference type="Proteomes" id="UP000030652"/>
    </source>
</evidence>
<protein>
    <recommendedName>
        <fullName evidence="3">Phage-Barnase-EndoU-ColicinE5/D-RelE like nuclease 2 domain-containing protein</fullName>
    </recommendedName>
</protein>
<dbReference type="Proteomes" id="UP000030652">
    <property type="component" value="Unassembled WGS sequence"/>
</dbReference>
<dbReference type="eggNOG" id="ENOG5032W0I">
    <property type="taxonomic scope" value="Bacteria"/>
</dbReference>
<name>A0A0B0EM00_9BACT</name>
<evidence type="ECO:0008006" key="3">
    <source>
        <dbReference type="Google" id="ProtNLM"/>
    </source>
</evidence>
<evidence type="ECO:0000313" key="1">
    <source>
        <dbReference type="EMBL" id="KHE94077.1"/>
    </source>
</evidence>
<organism evidence="1 2">
    <name type="scientific">Candidatus Scalindua brodae</name>
    <dbReference type="NCBI Taxonomy" id="237368"/>
    <lineage>
        <taxon>Bacteria</taxon>
        <taxon>Pseudomonadati</taxon>
        <taxon>Planctomycetota</taxon>
        <taxon>Candidatus Brocadiia</taxon>
        <taxon>Candidatus Brocadiales</taxon>
        <taxon>Candidatus Scalinduaceae</taxon>
        <taxon>Candidatus Scalindua</taxon>
    </lineage>
</organism>
<dbReference type="AlphaFoldDB" id="A0A0B0EM00"/>
<comment type="caution">
    <text evidence="1">The sequence shown here is derived from an EMBL/GenBank/DDBJ whole genome shotgun (WGS) entry which is preliminary data.</text>
</comment>
<dbReference type="EMBL" id="JRYO01000017">
    <property type="protein sequence ID" value="KHE94077.1"/>
    <property type="molecule type" value="Genomic_DNA"/>
</dbReference>
<accession>A0A0B0EM00</accession>
<reference evidence="1 2" key="1">
    <citation type="submission" date="2014-10" db="EMBL/GenBank/DDBJ databases">
        <title>Draft genome of anammox bacterium scalindua brodae, obtained using differential coverage binning of sequence data from two enrichment reactors.</title>
        <authorList>
            <person name="Speth D.R."/>
            <person name="Russ L."/>
            <person name="Kartal B."/>
            <person name="Op den Camp H.J."/>
            <person name="Dutilh B.E."/>
            <person name="Jetten M.S."/>
        </authorList>
    </citation>
    <scope>NUCLEOTIDE SEQUENCE [LARGE SCALE GENOMIC DNA]</scope>
    <source>
        <strain evidence="1">RU1</strain>
    </source>
</reference>
<sequence>MEIIKDYQNRNIRFTNDRKDHIEQDHPEMLNQDDKIKDTLNSPFMIVRSKTDNEVELFYKKYTKTPVTEKYLCVVIKSRIDDSFIITAYFTDTIKKGEILWKKK</sequence>
<proteinExistence type="predicted"/>
<gene>
    <name evidence="1" type="ORF">SCABRO_00155</name>
</gene>